<name>A0A9Q1MY74_9SOLA</name>
<evidence type="ECO:0000313" key="2">
    <source>
        <dbReference type="Proteomes" id="UP001152561"/>
    </source>
</evidence>
<proteinExistence type="predicted"/>
<keyword evidence="2" id="KW-1185">Reference proteome</keyword>
<protein>
    <submittedName>
        <fullName evidence="1">Uncharacterized protein</fullName>
    </submittedName>
</protein>
<dbReference type="EMBL" id="JAJAGQ010000002">
    <property type="protein sequence ID" value="KAJ8571090.1"/>
    <property type="molecule type" value="Genomic_DNA"/>
</dbReference>
<dbReference type="AlphaFoldDB" id="A0A9Q1MY74"/>
<reference evidence="2" key="1">
    <citation type="journal article" date="2023" name="Proc. Natl. Acad. Sci. U.S.A.">
        <title>Genomic and structural basis for evolution of tropane alkaloid biosynthesis.</title>
        <authorList>
            <person name="Wanga Y.-J."/>
            <person name="Taina T."/>
            <person name="Yua J.-Y."/>
            <person name="Lia J."/>
            <person name="Xua B."/>
            <person name="Chenc J."/>
            <person name="D'Auriad J.C."/>
            <person name="Huanga J.-P."/>
            <person name="Huanga S.-X."/>
        </authorList>
    </citation>
    <scope>NUCLEOTIDE SEQUENCE [LARGE SCALE GENOMIC DNA]</scope>
    <source>
        <strain evidence="2">cv. KIB-2019</strain>
    </source>
</reference>
<organism evidence="1 2">
    <name type="scientific">Anisodus acutangulus</name>
    <dbReference type="NCBI Taxonomy" id="402998"/>
    <lineage>
        <taxon>Eukaryota</taxon>
        <taxon>Viridiplantae</taxon>
        <taxon>Streptophyta</taxon>
        <taxon>Embryophyta</taxon>
        <taxon>Tracheophyta</taxon>
        <taxon>Spermatophyta</taxon>
        <taxon>Magnoliopsida</taxon>
        <taxon>eudicotyledons</taxon>
        <taxon>Gunneridae</taxon>
        <taxon>Pentapetalae</taxon>
        <taxon>asterids</taxon>
        <taxon>lamiids</taxon>
        <taxon>Solanales</taxon>
        <taxon>Solanaceae</taxon>
        <taxon>Solanoideae</taxon>
        <taxon>Hyoscyameae</taxon>
        <taxon>Anisodus</taxon>
    </lineage>
</organism>
<sequence>MKELRSELRICTNNEDLEMKFEAKKCNFFGWRDSPADQRSKFLLKLVKKIKEELALKKKMRKKLLWKESSLVLIAQWRWKGSLLALKPQ</sequence>
<accession>A0A9Q1MY74</accession>
<evidence type="ECO:0000313" key="1">
    <source>
        <dbReference type="EMBL" id="KAJ8571090.1"/>
    </source>
</evidence>
<comment type="caution">
    <text evidence="1">The sequence shown here is derived from an EMBL/GenBank/DDBJ whole genome shotgun (WGS) entry which is preliminary data.</text>
</comment>
<gene>
    <name evidence="1" type="ORF">K7X08_038062</name>
</gene>
<dbReference type="Proteomes" id="UP001152561">
    <property type="component" value="Unassembled WGS sequence"/>
</dbReference>